<name>A0A1I1T4F7_9BACT</name>
<evidence type="ECO:0000256" key="6">
    <source>
        <dbReference type="ARBA" id="ARBA00022679"/>
    </source>
</evidence>
<evidence type="ECO:0000256" key="1">
    <source>
        <dbReference type="ARBA" id="ARBA00005194"/>
    </source>
</evidence>
<dbReference type="Proteomes" id="UP000199400">
    <property type="component" value="Unassembled WGS sequence"/>
</dbReference>
<comment type="subcellular location">
    <subcellularLocation>
        <location evidence="13">Cytoplasm</location>
    </subcellularLocation>
</comment>
<comment type="catalytic activity">
    <reaction evidence="12">
        <text>malonyl-[ACP] + acetyl-CoA + H(+) = 3-oxobutanoyl-[ACP] + CO2 + CoA</text>
        <dbReference type="Rhea" id="RHEA:12080"/>
        <dbReference type="Rhea" id="RHEA-COMP:9623"/>
        <dbReference type="Rhea" id="RHEA-COMP:9625"/>
        <dbReference type="ChEBI" id="CHEBI:15378"/>
        <dbReference type="ChEBI" id="CHEBI:16526"/>
        <dbReference type="ChEBI" id="CHEBI:57287"/>
        <dbReference type="ChEBI" id="CHEBI:57288"/>
        <dbReference type="ChEBI" id="CHEBI:78449"/>
        <dbReference type="ChEBI" id="CHEBI:78450"/>
        <dbReference type="EC" id="2.3.1.180"/>
    </reaction>
    <physiologicalReaction direction="left-to-right" evidence="12">
        <dbReference type="Rhea" id="RHEA:12081"/>
    </physiologicalReaction>
</comment>
<dbReference type="AlphaFoldDB" id="A0A1I1T4F7"/>
<dbReference type="Pfam" id="PF08541">
    <property type="entry name" value="ACP_syn_III_C"/>
    <property type="match status" value="1"/>
</dbReference>
<dbReference type="UniPathway" id="UPA00094"/>
<feature type="active site" evidence="13">
    <location>
        <position position="113"/>
    </location>
</feature>
<comment type="subunit">
    <text evidence="13">Homodimer.</text>
</comment>
<dbReference type="GO" id="GO:0005737">
    <property type="term" value="C:cytoplasm"/>
    <property type="evidence" value="ECO:0007669"/>
    <property type="project" value="UniProtKB-SubCell"/>
</dbReference>
<dbReference type="OrthoDB" id="9815506at2"/>
<evidence type="ECO:0000256" key="8">
    <source>
        <dbReference type="ARBA" id="ARBA00023098"/>
    </source>
</evidence>
<dbReference type="NCBIfam" id="NF006829">
    <property type="entry name" value="PRK09352.1"/>
    <property type="match status" value="1"/>
</dbReference>
<evidence type="ECO:0000256" key="2">
    <source>
        <dbReference type="ARBA" id="ARBA00008642"/>
    </source>
</evidence>
<evidence type="ECO:0000313" key="17">
    <source>
        <dbReference type="Proteomes" id="UP000199400"/>
    </source>
</evidence>
<protein>
    <recommendedName>
        <fullName evidence="3 13">Beta-ketoacyl-[acyl-carrier-protein] synthase III</fullName>
        <shortName evidence="13">Beta-ketoacyl-ACP synthase III</shortName>
        <shortName evidence="13">KAS III</shortName>
        <ecNumber evidence="3 13">2.3.1.180</ecNumber>
    </recommendedName>
    <alternativeName>
        <fullName evidence="13">3-oxoacyl-[acyl-carrier-protein] synthase 3</fullName>
    </alternativeName>
    <alternativeName>
        <fullName evidence="13">3-oxoacyl-[acyl-carrier-protein] synthase III</fullName>
    </alternativeName>
</protein>
<feature type="region of interest" description="ACP-binding" evidence="13">
    <location>
        <begin position="254"/>
        <end position="258"/>
    </location>
</feature>
<keyword evidence="5 13" id="KW-0444">Lipid biosynthesis</keyword>
<evidence type="ECO:0000256" key="5">
    <source>
        <dbReference type="ARBA" id="ARBA00022516"/>
    </source>
</evidence>
<comment type="pathway">
    <text evidence="1 13">Lipid metabolism; fatty acid biosynthesis.</text>
</comment>
<dbReference type="PANTHER" id="PTHR34069:SF2">
    <property type="entry name" value="BETA-KETOACYL-[ACYL-CARRIER-PROTEIN] SYNTHASE III"/>
    <property type="match status" value="1"/>
</dbReference>
<sequence length="326" mass="34054">MRRFKILATARALPPRVLTNAELETMIDTTDQWIVERTGIRERRIAAPEVATSDLAAEALLSACGAAGLEPDALDVLIVATSTPDTLFPSTACWVQHKLGLRGPAAFDVSAGCSGWLYGMELAASLIAGGGARTAAVVGAEVMSKVVNWEDRSTCVLFGDGAGAAILTACEEDRGLLGSAWGADGTLARVLYQPAGGTRQPASAESVAARAHTVHMEGNTVFKHAVTAMSEGAIEALKRAGVTPEDVTLLIPHQANTRIMEATRARTAIAPAKMVSIVDRYGNMSAATIPVALDEARAAGRLKDGDLVAMTAFGTGFTWAAQVLRV</sequence>
<dbReference type="PANTHER" id="PTHR34069">
    <property type="entry name" value="3-OXOACYL-[ACYL-CARRIER-PROTEIN] SYNTHASE 3"/>
    <property type="match status" value="1"/>
</dbReference>
<dbReference type="GO" id="GO:0044550">
    <property type="term" value="P:secondary metabolite biosynthetic process"/>
    <property type="evidence" value="ECO:0007669"/>
    <property type="project" value="TreeGrafter"/>
</dbReference>
<comment type="domain">
    <text evidence="13">The last Arg residue of the ACP-binding site is essential for the weak association between ACP/AcpP and FabH.</text>
</comment>
<evidence type="ECO:0000256" key="10">
    <source>
        <dbReference type="ARBA" id="ARBA00023268"/>
    </source>
</evidence>
<dbReference type="FunFam" id="3.40.47.10:FF:000004">
    <property type="entry name" value="3-oxoacyl-[acyl-carrier-protein] synthase 3"/>
    <property type="match status" value="1"/>
</dbReference>
<keyword evidence="7 13" id="KW-0276">Fatty acid metabolism</keyword>
<dbReference type="InterPro" id="IPR004655">
    <property type="entry name" value="FabH"/>
</dbReference>
<keyword evidence="6 13" id="KW-0808">Transferase</keyword>
<reference evidence="17" key="1">
    <citation type="submission" date="2016-10" db="EMBL/GenBank/DDBJ databases">
        <authorList>
            <person name="Varghese N."/>
            <person name="Submissions S."/>
        </authorList>
    </citation>
    <scope>NUCLEOTIDE SEQUENCE [LARGE SCALE GENOMIC DNA]</scope>
    <source>
        <strain evidence="17">ATCC 25963</strain>
    </source>
</reference>
<dbReference type="EMBL" id="FOMX01000002">
    <property type="protein sequence ID" value="SFD53479.1"/>
    <property type="molecule type" value="Genomic_DNA"/>
</dbReference>
<feature type="active site" evidence="13">
    <location>
        <position position="253"/>
    </location>
</feature>
<evidence type="ECO:0000256" key="11">
    <source>
        <dbReference type="ARBA" id="ARBA00023315"/>
    </source>
</evidence>
<dbReference type="EC" id="2.3.1.180" evidence="3 13"/>
<dbReference type="InterPro" id="IPR016039">
    <property type="entry name" value="Thiolase-like"/>
</dbReference>
<dbReference type="GO" id="GO:0004315">
    <property type="term" value="F:3-oxoacyl-[acyl-carrier-protein] synthase activity"/>
    <property type="evidence" value="ECO:0007669"/>
    <property type="project" value="InterPro"/>
</dbReference>
<organism evidence="16 17">
    <name type="scientific">Nannocystis exedens</name>
    <dbReference type="NCBI Taxonomy" id="54"/>
    <lineage>
        <taxon>Bacteria</taxon>
        <taxon>Pseudomonadati</taxon>
        <taxon>Myxococcota</taxon>
        <taxon>Polyangia</taxon>
        <taxon>Nannocystales</taxon>
        <taxon>Nannocystaceae</taxon>
        <taxon>Nannocystis</taxon>
    </lineage>
</organism>
<feature type="domain" description="Beta-ketoacyl-[acyl-carrier-protein] synthase III N-terminal" evidence="15">
    <location>
        <begin position="107"/>
        <end position="185"/>
    </location>
</feature>
<comment type="similarity">
    <text evidence="2 13">Belongs to the thiolase-like superfamily. FabH family.</text>
</comment>
<evidence type="ECO:0000256" key="9">
    <source>
        <dbReference type="ARBA" id="ARBA00023160"/>
    </source>
</evidence>
<proteinExistence type="inferred from homology"/>
<dbReference type="CDD" id="cd00830">
    <property type="entry name" value="KAS_III"/>
    <property type="match status" value="1"/>
</dbReference>
<evidence type="ECO:0000256" key="3">
    <source>
        <dbReference type="ARBA" id="ARBA00012333"/>
    </source>
</evidence>
<evidence type="ECO:0000313" key="16">
    <source>
        <dbReference type="EMBL" id="SFD53479.1"/>
    </source>
</evidence>
<comment type="function">
    <text evidence="13">Catalyzes the condensation reaction of fatty acid synthesis by the addition to an acyl acceptor of two carbons from malonyl-ACP. Catalyzes the first condensation reaction which initiates fatty acid synthesis and may therefore play a role in governing the total rate of fatty acid production. Possesses both acetoacetyl-ACP synthase and acetyl transacylase activities. Its substrate specificity determines the biosynthesis of branched-chain and/or straight-chain of fatty acids.</text>
</comment>
<keyword evidence="17" id="KW-1185">Reference proteome</keyword>
<evidence type="ECO:0000256" key="7">
    <source>
        <dbReference type="ARBA" id="ARBA00022832"/>
    </source>
</evidence>
<dbReference type="STRING" id="54.SAMN02745121_00480"/>
<feature type="active site" evidence="13">
    <location>
        <position position="283"/>
    </location>
</feature>
<accession>A0A1I1T4F7</accession>
<dbReference type="HAMAP" id="MF_01815">
    <property type="entry name" value="FabH"/>
    <property type="match status" value="1"/>
</dbReference>
<gene>
    <name evidence="13" type="primary">fabH</name>
    <name evidence="16" type="ORF">SAMN02745121_00480</name>
</gene>
<keyword evidence="9 13" id="KW-0275">Fatty acid biosynthesis</keyword>
<feature type="domain" description="Beta-ketoacyl-[acyl-carrier-protein] synthase III C-terminal" evidence="14">
    <location>
        <begin position="237"/>
        <end position="325"/>
    </location>
</feature>
<keyword evidence="4 13" id="KW-0963">Cytoplasm</keyword>
<dbReference type="Pfam" id="PF08545">
    <property type="entry name" value="ACP_syn_III"/>
    <property type="match status" value="1"/>
</dbReference>
<dbReference type="InterPro" id="IPR013751">
    <property type="entry name" value="ACP_syn_III_N"/>
</dbReference>
<keyword evidence="11 13" id="KW-0012">Acyltransferase</keyword>
<keyword evidence="8 13" id="KW-0443">Lipid metabolism</keyword>
<dbReference type="RefSeq" id="WP_096334284.1">
    <property type="nucleotide sequence ID" value="NZ_FOMX01000002.1"/>
</dbReference>
<evidence type="ECO:0000256" key="12">
    <source>
        <dbReference type="ARBA" id="ARBA00051096"/>
    </source>
</evidence>
<dbReference type="NCBIfam" id="TIGR00747">
    <property type="entry name" value="fabH"/>
    <property type="match status" value="1"/>
</dbReference>
<dbReference type="InterPro" id="IPR013747">
    <property type="entry name" value="ACP_syn_III_C"/>
</dbReference>
<evidence type="ECO:0000259" key="14">
    <source>
        <dbReference type="Pfam" id="PF08541"/>
    </source>
</evidence>
<evidence type="ECO:0000256" key="13">
    <source>
        <dbReference type="HAMAP-Rule" id="MF_01815"/>
    </source>
</evidence>
<dbReference type="GO" id="GO:0006633">
    <property type="term" value="P:fatty acid biosynthetic process"/>
    <property type="evidence" value="ECO:0007669"/>
    <property type="project" value="UniProtKB-UniRule"/>
</dbReference>
<evidence type="ECO:0000259" key="15">
    <source>
        <dbReference type="Pfam" id="PF08545"/>
    </source>
</evidence>
<dbReference type="SUPFAM" id="SSF53901">
    <property type="entry name" value="Thiolase-like"/>
    <property type="match status" value="1"/>
</dbReference>
<dbReference type="Gene3D" id="3.40.47.10">
    <property type="match status" value="1"/>
</dbReference>
<evidence type="ECO:0000256" key="4">
    <source>
        <dbReference type="ARBA" id="ARBA00022490"/>
    </source>
</evidence>
<dbReference type="GO" id="GO:0033818">
    <property type="term" value="F:beta-ketoacyl-acyl-carrier-protein synthase III activity"/>
    <property type="evidence" value="ECO:0007669"/>
    <property type="project" value="UniProtKB-UniRule"/>
</dbReference>
<keyword evidence="10 13" id="KW-0511">Multifunctional enzyme</keyword>